<feature type="binding site" evidence="9">
    <location>
        <position position="112"/>
    </location>
    <ligand>
        <name>Zn(2+)</name>
        <dbReference type="ChEBI" id="CHEBI:29105"/>
        <note>catalytic</note>
    </ligand>
</feature>
<dbReference type="Proteomes" id="UP000640333">
    <property type="component" value="Unassembled WGS sequence"/>
</dbReference>
<dbReference type="GO" id="GO:0006508">
    <property type="term" value="P:proteolysis"/>
    <property type="evidence" value="ECO:0007669"/>
    <property type="project" value="UniProtKB-KW"/>
</dbReference>
<organism evidence="11 12">
    <name type="scientific">Pontibacterium sinense</name>
    <dbReference type="NCBI Taxonomy" id="2781979"/>
    <lineage>
        <taxon>Bacteria</taxon>
        <taxon>Pseudomonadati</taxon>
        <taxon>Pseudomonadota</taxon>
        <taxon>Gammaproteobacteria</taxon>
        <taxon>Oceanospirillales</taxon>
        <taxon>Oceanospirillaceae</taxon>
        <taxon>Pontibacterium</taxon>
    </lineage>
</organism>
<dbReference type="PANTHER" id="PTHR43126:SF1">
    <property type="entry name" value="D-ALANYL-D-ALANINE DIPEPTIDASE"/>
    <property type="match status" value="1"/>
</dbReference>
<dbReference type="InterPro" id="IPR009045">
    <property type="entry name" value="Zn_M74/Hedgehog-like"/>
</dbReference>
<feature type="binding site" evidence="9">
    <location>
        <position position="119"/>
    </location>
    <ligand>
        <name>Zn(2+)</name>
        <dbReference type="ChEBI" id="CHEBI:29105"/>
        <note>catalytic</note>
    </ligand>
</feature>
<dbReference type="PANTHER" id="PTHR43126">
    <property type="entry name" value="D-ALANYL-D-ALANINE DIPEPTIDASE"/>
    <property type="match status" value="1"/>
</dbReference>
<dbReference type="CDD" id="cd14817">
    <property type="entry name" value="D-Ala-D-Ala_dipeptidase_VanX"/>
    <property type="match status" value="1"/>
</dbReference>
<gene>
    <name evidence="9" type="primary">ddpX</name>
    <name evidence="11" type="ORF">IOQ59_07055</name>
</gene>
<dbReference type="GO" id="GO:0160237">
    <property type="term" value="F:D-Ala-D-Ala dipeptidase activity"/>
    <property type="evidence" value="ECO:0007669"/>
    <property type="project" value="UniProtKB-EC"/>
</dbReference>
<feature type="site" description="Transition state stabilizer" evidence="9">
    <location>
        <position position="67"/>
    </location>
</feature>
<proteinExistence type="inferred from homology"/>
<reference evidence="11" key="1">
    <citation type="submission" date="2020-10" db="EMBL/GenBank/DDBJ databases">
        <title>Bacterium isolated from coastal waters sediment.</title>
        <authorList>
            <person name="Chen R.-J."/>
            <person name="Lu D.-C."/>
            <person name="Zhu K.-L."/>
            <person name="Du Z.-J."/>
        </authorList>
    </citation>
    <scope>NUCLEOTIDE SEQUENCE</scope>
    <source>
        <strain evidence="11">N1Y112</strain>
    </source>
</reference>
<comment type="similarity">
    <text evidence="9 10">Belongs to the peptidase M15D family.</text>
</comment>
<accession>A0A8J7FJ08</accession>
<keyword evidence="7 9" id="KW-0482">Metalloprotease</keyword>
<dbReference type="Gene3D" id="3.30.1380.10">
    <property type="match status" value="1"/>
</dbReference>
<comment type="catalytic activity">
    <reaction evidence="1 9 10">
        <text>D-alanyl-D-alanine + H2O = 2 D-alanine</text>
        <dbReference type="Rhea" id="RHEA:20661"/>
        <dbReference type="ChEBI" id="CHEBI:15377"/>
        <dbReference type="ChEBI" id="CHEBI:57416"/>
        <dbReference type="ChEBI" id="CHEBI:57822"/>
        <dbReference type="EC" id="3.4.13.22"/>
    </reaction>
</comment>
<dbReference type="HAMAP" id="MF_01924">
    <property type="entry name" value="A_A_dipeptidase"/>
    <property type="match status" value="1"/>
</dbReference>
<keyword evidence="8 10" id="KW-0961">Cell wall biogenesis/degradation</keyword>
<dbReference type="GO" id="GO:0071555">
    <property type="term" value="P:cell wall organization"/>
    <property type="evidence" value="ECO:0007669"/>
    <property type="project" value="UniProtKB-KW"/>
</dbReference>
<keyword evidence="2 9" id="KW-0645">Protease</keyword>
<dbReference type="EMBL" id="JADEYS010000005">
    <property type="protein sequence ID" value="MBE9397018.1"/>
    <property type="molecule type" value="Genomic_DNA"/>
</dbReference>
<name>A0A8J7FJ08_9GAMM</name>
<evidence type="ECO:0000256" key="6">
    <source>
        <dbReference type="ARBA" id="ARBA00022997"/>
    </source>
</evidence>
<dbReference type="EC" id="3.4.13.22" evidence="9 10"/>
<keyword evidence="12" id="KW-1185">Reference proteome</keyword>
<evidence type="ECO:0000313" key="12">
    <source>
        <dbReference type="Proteomes" id="UP000640333"/>
    </source>
</evidence>
<evidence type="ECO:0000256" key="3">
    <source>
        <dbReference type="ARBA" id="ARBA00022723"/>
    </source>
</evidence>
<protein>
    <recommendedName>
        <fullName evidence="9 10">D-alanyl-D-alanine dipeptidase</fullName>
        <shortName evidence="9 10">D-Ala-D-Ala dipeptidase</shortName>
        <ecNumber evidence="9 10">3.4.13.22</ecNumber>
    </recommendedName>
</protein>
<evidence type="ECO:0000256" key="1">
    <source>
        <dbReference type="ARBA" id="ARBA00001362"/>
    </source>
</evidence>
<comment type="cofactor">
    <cofactor evidence="9">
        <name>Zn(2+)</name>
        <dbReference type="ChEBI" id="CHEBI:29105"/>
    </cofactor>
    <text evidence="9">Binds 1 zinc ion per subunit.</text>
</comment>
<feature type="binding site" evidence="9">
    <location>
        <position position="180"/>
    </location>
    <ligand>
        <name>Zn(2+)</name>
        <dbReference type="ChEBI" id="CHEBI:29105"/>
        <note>catalytic</note>
    </ligand>
</feature>
<keyword evidence="4 9" id="KW-0378">Hydrolase</keyword>
<evidence type="ECO:0000256" key="9">
    <source>
        <dbReference type="HAMAP-Rule" id="MF_01924"/>
    </source>
</evidence>
<comment type="function">
    <text evidence="9 10">Catalyzes hydrolysis of the D-alanyl-D-alanine dipeptide.</text>
</comment>
<feature type="active site" description="Proton donor/acceptor" evidence="9">
    <location>
        <position position="177"/>
    </location>
</feature>
<dbReference type="AlphaFoldDB" id="A0A8J7FJ08"/>
<keyword evidence="3 9" id="KW-0479">Metal-binding</keyword>
<evidence type="ECO:0000256" key="10">
    <source>
        <dbReference type="PIRNR" id="PIRNR026671"/>
    </source>
</evidence>
<evidence type="ECO:0000313" key="11">
    <source>
        <dbReference type="EMBL" id="MBE9397018.1"/>
    </source>
</evidence>
<evidence type="ECO:0000256" key="4">
    <source>
        <dbReference type="ARBA" id="ARBA00022801"/>
    </source>
</evidence>
<keyword evidence="5 9" id="KW-0862">Zinc</keyword>
<dbReference type="GO" id="GO:0008270">
    <property type="term" value="F:zinc ion binding"/>
    <property type="evidence" value="ECO:0007669"/>
    <property type="project" value="UniProtKB-UniRule"/>
</dbReference>
<dbReference type="InterPro" id="IPR000755">
    <property type="entry name" value="A_A_dipeptidase"/>
</dbReference>
<evidence type="ECO:0000256" key="5">
    <source>
        <dbReference type="ARBA" id="ARBA00022833"/>
    </source>
</evidence>
<comment type="caution">
    <text evidence="11">The sequence shown here is derived from an EMBL/GenBank/DDBJ whole genome shotgun (WGS) entry which is preliminary data.</text>
</comment>
<evidence type="ECO:0000256" key="2">
    <source>
        <dbReference type="ARBA" id="ARBA00022670"/>
    </source>
</evidence>
<dbReference type="Pfam" id="PF01427">
    <property type="entry name" value="Peptidase_M15"/>
    <property type="match status" value="1"/>
</dbReference>
<sequence>MVDLLSIAPNIQLDLKYLTGDNFVGDRIEGYDAELCLISRPAASALQRVQLALAEFGLGLKVFDAYRPQRSVDHFLRWSEDHQDIRHKADYYPELAKPELFSKGYLVQHSSHSRGSTVDLTVIDLETGDELEMGTRFDFFGEESWIDCQSISAQARGNRMLLQHVMVQHGFVPFHHEWWHFTLQDEPYPNICFDFPIA</sequence>
<dbReference type="PIRSF" id="PIRSF026671">
    <property type="entry name" value="AA_dipeptidase"/>
    <property type="match status" value="1"/>
</dbReference>
<dbReference type="GO" id="GO:0008237">
    <property type="term" value="F:metallopeptidase activity"/>
    <property type="evidence" value="ECO:0007669"/>
    <property type="project" value="UniProtKB-KW"/>
</dbReference>
<dbReference type="SUPFAM" id="SSF55166">
    <property type="entry name" value="Hedgehog/DD-peptidase"/>
    <property type="match status" value="1"/>
</dbReference>
<evidence type="ECO:0000256" key="8">
    <source>
        <dbReference type="ARBA" id="ARBA00023316"/>
    </source>
</evidence>
<keyword evidence="6 9" id="KW-0224">Dipeptidase</keyword>
<evidence type="ECO:0000256" key="7">
    <source>
        <dbReference type="ARBA" id="ARBA00023049"/>
    </source>
</evidence>